<evidence type="ECO:0008006" key="4">
    <source>
        <dbReference type="Google" id="ProtNLM"/>
    </source>
</evidence>
<sequence length="1177" mass="140035">MSSDFSININERNIPKDKKTVYEATLVYKGDNKEFTDYIEHLNDFHDLTKKYLEKLASVMIIFYHDTQHKPYKYTPDDDKPDDLVYYNYENGYVGVLNGFYNMLTGYKLDTQRFSFLKQLKGISYAMLLCCICKAIKEGLITRSSTIILEASGGIVDMDRVQSMVNLVKYYERIGFKQMFPDYYDIAIKSDGGYIPMIAQVQDIIRLCNFKNISKELLTILPTDLCKDICTEKEDIRSEDIRREDIRREDIRREDIRREDIRREDIRREVSYVCDRLTTTYNTNILDSASDIIKEKFLLTSLTHREGSKGKKVLMNLICNHFDKDPLKQRPMPIFIGGPKNLTVHISKKYDKMIYIFGEYHSDKIDCDVRFGDESSKETWDKPNSKKMRVEYFLSEFIRTTDDFIDIFAEFPIVSKETGKYDDKFTAYPPNIRMNKLLDNFKECLQRNTRTQDCSLARIHYFDIRYYDDKGIKSVSNSISYFFHNLNYHFTFYSGDEQIKQLKIFINDQIIKDVLNELAEPDEDKFKKIWVNYLTDLSHNVKELDRLQKDDPKMKDTILHFIEKEITENVMKYRTSWLKNVRIIFDNHKHTVSDFLSAFENIHQTIGIINALYADLYTLLRVFKTFNMSEMKEKAYTQATDQPVKAHNIIIYAGDLHSQVYRKFLTEVLDFDKIEVAGKEEPYGQLGEEMYCIDMKDITQPLFSKYHELVNPDKDKKEIGKPKDTVKPPKEDDIEEKRQRDLDELKDRWDRKREEEEDRKNKYLEEKRVKDILEEEKRQRDLAELYKRWERKREEEEDRKNKYLEEKRVKDILEEEKRQRDLAELYKRWEREEEKRQRGLAELYKRWEREGTEQEDRKNKYLEEKRVKDTLEEEKRQRGLAELKDRWDRKREEEEEWKRKHSSKKVQEKRPDEQIKVLTYNVLHEISSISKCGADRCIKNIGVFIDTHANDCDFIGIQEYIDIPKMTQYSETLRNMQYSYKNPTLPSQKDYAPITFYNPEKYTLDKSCNTMKFGFNGPLSRGIQINFFNDNLCVINVHAGHLTKDTKNDDGKTLVQNDITTFDKSLKSFLESKKCAKECKDVFIHKLQTYRIIMLGDMNSEIKHFDHITIEDKVIKLVGRTEKLTCCGDRNKMNGVNIDSGTFDHILNSFSDKIQTTVYENLEYHSDHNPVISTITI</sequence>
<reference evidence="3" key="1">
    <citation type="journal article" date="2020" name="Nature">
        <title>Giant virus diversity and host interactions through global metagenomics.</title>
        <authorList>
            <person name="Schulz F."/>
            <person name="Roux S."/>
            <person name="Paez-Espino D."/>
            <person name="Jungbluth S."/>
            <person name="Walsh D.A."/>
            <person name="Denef V.J."/>
            <person name="McMahon K.D."/>
            <person name="Konstantinidis K.T."/>
            <person name="Eloe-Fadrosh E.A."/>
            <person name="Kyrpides N.C."/>
            <person name="Woyke T."/>
        </authorList>
    </citation>
    <scope>NUCLEOTIDE SEQUENCE</scope>
    <source>
        <strain evidence="3">GVMAG-M-3300023179-62</strain>
    </source>
</reference>
<dbReference type="EMBL" id="MN739859">
    <property type="protein sequence ID" value="QHT74874.1"/>
    <property type="molecule type" value="Genomic_DNA"/>
</dbReference>
<feature type="region of interest" description="Disordered" evidence="2">
    <location>
        <begin position="713"/>
        <end position="738"/>
    </location>
</feature>
<dbReference type="InterPro" id="IPR036691">
    <property type="entry name" value="Endo/exonu/phosph_ase_sf"/>
</dbReference>
<accession>A0A6C0H2V9</accession>
<evidence type="ECO:0000256" key="1">
    <source>
        <dbReference type="SAM" id="Coils"/>
    </source>
</evidence>
<protein>
    <recommendedName>
        <fullName evidence="4">Endonuclease/exonuclease/phosphatase domain-containing protein</fullName>
    </recommendedName>
</protein>
<dbReference type="Gene3D" id="3.60.10.10">
    <property type="entry name" value="Endonuclease/exonuclease/phosphatase"/>
    <property type="match status" value="1"/>
</dbReference>
<name>A0A6C0H2V9_9ZZZZ</name>
<dbReference type="SUPFAM" id="SSF56219">
    <property type="entry name" value="DNase I-like"/>
    <property type="match status" value="1"/>
</dbReference>
<organism evidence="3">
    <name type="scientific">viral metagenome</name>
    <dbReference type="NCBI Taxonomy" id="1070528"/>
    <lineage>
        <taxon>unclassified sequences</taxon>
        <taxon>metagenomes</taxon>
        <taxon>organismal metagenomes</taxon>
    </lineage>
</organism>
<keyword evidence="1" id="KW-0175">Coiled coil</keyword>
<feature type="coiled-coil region" evidence="1">
    <location>
        <begin position="739"/>
        <end position="900"/>
    </location>
</feature>
<proteinExistence type="predicted"/>
<dbReference type="AlphaFoldDB" id="A0A6C0H2V9"/>
<evidence type="ECO:0000256" key="2">
    <source>
        <dbReference type="SAM" id="MobiDB-lite"/>
    </source>
</evidence>
<evidence type="ECO:0000313" key="3">
    <source>
        <dbReference type="EMBL" id="QHT74874.1"/>
    </source>
</evidence>